<feature type="domain" description="Amidase" evidence="1">
    <location>
        <begin position="75"/>
        <end position="139"/>
    </location>
</feature>
<sequence>MLQKTEIPEKPMFKLEFPIKVYSIIVFSPFCYLFHCREQIISVIEGCNYHKPPTPLSISFEAEDIRKQAAASTQSCGVILIGKASMHEFGLGTTGNSPNYETTRNPHAHKRYTGGSSSGPVTIVASELCSDALGTDGGGYLMRFIIAGNLLGLPALTVPVDYEKQGLPIGLQLIGRPWGEATILRLASVIDV</sequence>
<dbReference type="AlphaFoldDB" id="A0A6A2Y6X2"/>
<dbReference type="EMBL" id="VEPZ02001640">
    <property type="protein sequence ID" value="KAE8664974.1"/>
    <property type="molecule type" value="Genomic_DNA"/>
</dbReference>
<comment type="caution">
    <text evidence="2">The sequence shown here is derived from an EMBL/GenBank/DDBJ whole genome shotgun (WGS) entry which is preliminary data.</text>
</comment>
<proteinExistence type="predicted"/>
<dbReference type="PANTHER" id="PTHR11895:SF156">
    <property type="entry name" value="FATTY ACID AMIDE HYDROLASE"/>
    <property type="match status" value="1"/>
</dbReference>
<organism evidence="2 3">
    <name type="scientific">Hibiscus syriacus</name>
    <name type="common">Rose of Sharon</name>
    <dbReference type="NCBI Taxonomy" id="106335"/>
    <lineage>
        <taxon>Eukaryota</taxon>
        <taxon>Viridiplantae</taxon>
        <taxon>Streptophyta</taxon>
        <taxon>Embryophyta</taxon>
        <taxon>Tracheophyta</taxon>
        <taxon>Spermatophyta</taxon>
        <taxon>Magnoliopsida</taxon>
        <taxon>eudicotyledons</taxon>
        <taxon>Gunneridae</taxon>
        <taxon>Pentapetalae</taxon>
        <taxon>rosids</taxon>
        <taxon>malvids</taxon>
        <taxon>Malvales</taxon>
        <taxon>Malvaceae</taxon>
        <taxon>Malvoideae</taxon>
        <taxon>Hibiscus</taxon>
    </lineage>
</organism>
<evidence type="ECO:0000313" key="3">
    <source>
        <dbReference type="Proteomes" id="UP000436088"/>
    </source>
</evidence>
<keyword evidence="3" id="KW-1185">Reference proteome</keyword>
<dbReference type="PANTHER" id="PTHR11895">
    <property type="entry name" value="TRANSAMIDASE"/>
    <property type="match status" value="1"/>
</dbReference>
<dbReference type="GO" id="GO:0016020">
    <property type="term" value="C:membrane"/>
    <property type="evidence" value="ECO:0007669"/>
    <property type="project" value="TreeGrafter"/>
</dbReference>
<dbReference type="InterPro" id="IPR023631">
    <property type="entry name" value="Amidase_dom"/>
</dbReference>
<dbReference type="InterPro" id="IPR036928">
    <property type="entry name" value="AS_sf"/>
</dbReference>
<dbReference type="InterPro" id="IPR000120">
    <property type="entry name" value="Amidase"/>
</dbReference>
<evidence type="ECO:0000259" key="1">
    <source>
        <dbReference type="Pfam" id="PF01425"/>
    </source>
</evidence>
<dbReference type="Proteomes" id="UP000436088">
    <property type="component" value="Unassembled WGS sequence"/>
</dbReference>
<dbReference type="SUPFAM" id="SSF75304">
    <property type="entry name" value="Amidase signature (AS) enzymes"/>
    <property type="match status" value="2"/>
</dbReference>
<gene>
    <name evidence="2" type="ORF">F3Y22_tig00112737pilonHSYRG00055</name>
</gene>
<dbReference type="Gene3D" id="3.90.1300.10">
    <property type="entry name" value="Amidase signature (AS) domain"/>
    <property type="match status" value="2"/>
</dbReference>
<name>A0A6A2Y6X2_HIBSY</name>
<protein>
    <recommendedName>
        <fullName evidence="1">Amidase domain-containing protein</fullName>
    </recommendedName>
</protein>
<reference evidence="2" key="1">
    <citation type="submission" date="2019-09" db="EMBL/GenBank/DDBJ databases">
        <title>Draft genome information of white flower Hibiscus syriacus.</title>
        <authorList>
            <person name="Kim Y.-M."/>
        </authorList>
    </citation>
    <scope>NUCLEOTIDE SEQUENCE [LARGE SCALE GENOMIC DNA]</scope>
    <source>
        <strain evidence="2">YM2019G1</strain>
    </source>
</reference>
<dbReference type="GO" id="GO:0070291">
    <property type="term" value="P:N-acylethanolamine metabolic process"/>
    <property type="evidence" value="ECO:0007669"/>
    <property type="project" value="TreeGrafter"/>
</dbReference>
<dbReference type="Pfam" id="PF01425">
    <property type="entry name" value="Amidase"/>
    <property type="match status" value="2"/>
</dbReference>
<evidence type="ECO:0000313" key="2">
    <source>
        <dbReference type="EMBL" id="KAE8664974.1"/>
    </source>
</evidence>
<accession>A0A6A2Y6X2</accession>
<dbReference type="GO" id="GO:0047412">
    <property type="term" value="F:N-(long-chain-acyl)ethanolamine deacylase activity"/>
    <property type="evidence" value="ECO:0007669"/>
    <property type="project" value="TreeGrafter"/>
</dbReference>
<feature type="domain" description="Amidase" evidence="1">
    <location>
        <begin position="144"/>
        <end position="184"/>
    </location>
</feature>